<dbReference type="Proteomes" id="UP000003891">
    <property type="component" value="Unassembled WGS sequence"/>
</dbReference>
<evidence type="ECO:0000313" key="7">
    <source>
        <dbReference type="EMBL" id="EHB57549.1"/>
    </source>
</evidence>
<dbReference type="eggNOG" id="COG1051">
    <property type="taxonomic scope" value="Bacteria"/>
</dbReference>
<dbReference type="GO" id="GO:0046872">
    <property type="term" value="F:metal ion binding"/>
    <property type="evidence" value="ECO:0007669"/>
    <property type="project" value="UniProtKB-KW"/>
</dbReference>
<dbReference type="Pfam" id="PF00293">
    <property type="entry name" value="NUDIX"/>
    <property type="match status" value="1"/>
</dbReference>
<feature type="domain" description="Nudix hydrolase" evidence="6">
    <location>
        <begin position="1"/>
        <end position="134"/>
    </location>
</feature>
<proteinExistence type="inferred from homology"/>
<dbReference type="AlphaFoldDB" id="G4HL95"/>
<keyword evidence="4 7" id="KW-0378">Hydrolase</keyword>
<keyword evidence="3" id="KW-0479">Metal-binding</keyword>
<evidence type="ECO:0000256" key="1">
    <source>
        <dbReference type="ARBA" id="ARBA00001946"/>
    </source>
</evidence>
<comment type="similarity">
    <text evidence="2">Belongs to the Nudix hydrolase family.</text>
</comment>
<dbReference type="PANTHER" id="PTHR43758">
    <property type="entry name" value="7,8-DIHYDRO-8-OXOGUANINE TRIPHOSPHATASE"/>
    <property type="match status" value="1"/>
</dbReference>
<evidence type="ECO:0000313" key="8">
    <source>
        <dbReference type="Proteomes" id="UP000003891"/>
    </source>
</evidence>
<dbReference type="SUPFAM" id="SSF55811">
    <property type="entry name" value="Nudix"/>
    <property type="match status" value="1"/>
</dbReference>
<dbReference type="InterPro" id="IPR020084">
    <property type="entry name" value="NUDIX_hydrolase_CS"/>
</dbReference>
<dbReference type="OrthoDB" id="9008185at2"/>
<dbReference type="CDD" id="cd18875">
    <property type="entry name" value="NUDIX_Hydrolase"/>
    <property type="match status" value="1"/>
</dbReference>
<dbReference type="EMBL" id="AGIP01000013">
    <property type="protein sequence ID" value="EHB57549.1"/>
    <property type="molecule type" value="Genomic_DNA"/>
</dbReference>
<accession>G4HL95</accession>
<sequence length="166" mass="18977">MAAQNICGLYTMCLVQEGDSILLMNRPNELGFPGYLAPGGKVDFPESMTEGAVRELREETGLIVRPEDLIFKGIDEYVVPKTNYRYMVFNYLAREYTGNLLTNPPEGALQWVSIQDALELPMQPWFKRRLPLFFEKGTFEISVVWDEDRKCSIEDKIKVLGCNLSL</sequence>
<evidence type="ECO:0000259" key="6">
    <source>
        <dbReference type="PROSITE" id="PS51462"/>
    </source>
</evidence>
<dbReference type="PANTHER" id="PTHR43758:SF2">
    <property type="entry name" value="OXIDIZED PURINE NUCLEOSIDE TRIPHOSPHATE HYDROLASE"/>
    <property type="match status" value="1"/>
</dbReference>
<evidence type="ECO:0000256" key="5">
    <source>
        <dbReference type="ARBA" id="ARBA00022842"/>
    </source>
</evidence>
<dbReference type="InterPro" id="IPR000086">
    <property type="entry name" value="NUDIX_hydrolase_dom"/>
</dbReference>
<evidence type="ECO:0000256" key="3">
    <source>
        <dbReference type="ARBA" id="ARBA00022723"/>
    </source>
</evidence>
<dbReference type="InterPro" id="IPR015797">
    <property type="entry name" value="NUDIX_hydrolase-like_dom_sf"/>
</dbReference>
<dbReference type="STRING" id="743719.PaelaDRAFT_4756"/>
<dbReference type="GO" id="GO:0016818">
    <property type="term" value="F:hydrolase activity, acting on acid anhydrides, in phosphorus-containing anhydrides"/>
    <property type="evidence" value="ECO:0007669"/>
    <property type="project" value="TreeGrafter"/>
</dbReference>
<name>G4HL95_9BACL</name>
<keyword evidence="5" id="KW-0460">Magnesium</keyword>
<dbReference type="GO" id="GO:0005737">
    <property type="term" value="C:cytoplasm"/>
    <property type="evidence" value="ECO:0007669"/>
    <property type="project" value="TreeGrafter"/>
</dbReference>
<reference evidence="7 8" key="1">
    <citation type="submission" date="2011-09" db="EMBL/GenBank/DDBJ databases">
        <title>The draft genome of Paenibacillus lactis 154.</title>
        <authorList>
            <consortium name="US DOE Joint Genome Institute (JGI-PGF)"/>
            <person name="Lucas S."/>
            <person name="Han J."/>
            <person name="Lapidus A."/>
            <person name="Cheng J.-F."/>
            <person name="Goodwin L."/>
            <person name="Pitluck S."/>
            <person name="Peters L."/>
            <person name="Land M.L."/>
            <person name="Hauser L."/>
            <person name="Siebers A."/>
            <person name="Thelen M."/>
            <person name="Hugenholtz P."/>
            <person name="Allgaier M."/>
            <person name="Woyke T.J."/>
        </authorList>
    </citation>
    <scope>NUCLEOTIDE SEQUENCE [LARGE SCALE GENOMIC DNA]</scope>
    <source>
        <strain evidence="7 8">154</strain>
    </source>
</reference>
<gene>
    <name evidence="7" type="ORF">PaelaDRAFT_4756</name>
</gene>
<evidence type="ECO:0000256" key="4">
    <source>
        <dbReference type="ARBA" id="ARBA00022801"/>
    </source>
</evidence>
<comment type="cofactor">
    <cofactor evidence="1">
        <name>Mg(2+)</name>
        <dbReference type="ChEBI" id="CHEBI:18420"/>
    </cofactor>
</comment>
<organism evidence="7 8">
    <name type="scientific">Paenibacillus lactis 154</name>
    <dbReference type="NCBI Taxonomy" id="743719"/>
    <lineage>
        <taxon>Bacteria</taxon>
        <taxon>Bacillati</taxon>
        <taxon>Bacillota</taxon>
        <taxon>Bacilli</taxon>
        <taxon>Bacillales</taxon>
        <taxon>Paenibacillaceae</taxon>
        <taxon>Paenibacillus</taxon>
    </lineage>
</organism>
<dbReference type="PROSITE" id="PS51462">
    <property type="entry name" value="NUDIX"/>
    <property type="match status" value="1"/>
</dbReference>
<dbReference type="RefSeq" id="WP_007131916.1">
    <property type="nucleotide sequence ID" value="NZ_AGIP01000013.1"/>
</dbReference>
<dbReference type="PROSITE" id="PS00893">
    <property type="entry name" value="NUDIX_BOX"/>
    <property type="match status" value="1"/>
</dbReference>
<protein>
    <submittedName>
        <fullName evidence="7">NUDIX hydrolase</fullName>
    </submittedName>
</protein>
<dbReference type="Gene3D" id="3.90.79.10">
    <property type="entry name" value="Nucleoside Triphosphate Pyrophosphohydrolase"/>
    <property type="match status" value="1"/>
</dbReference>
<evidence type="ECO:0000256" key="2">
    <source>
        <dbReference type="ARBA" id="ARBA00005582"/>
    </source>
</evidence>